<dbReference type="PANTHER" id="PTHR22777">
    <property type="entry name" value="HEMOLYSIN-RELATED"/>
    <property type="match status" value="1"/>
</dbReference>
<evidence type="ECO:0000256" key="9">
    <source>
        <dbReference type="SAM" id="Phobius"/>
    </source>
</evidence>
<evidence type="ECO:0000256" key="3">
    <source>
        <dbReference type="ARBA" id="ARBA00022737"/>
    </source>
</evidence>
<dbReference type="Gene3D" id="3.10.580.10">
    <property type="entry name" value="CBS-domain"/>
    <property type="match status" value="1"/>
</dbReference>
<feature type="transmembrane region" description="Helical" evidence="9">
    <location>
        <begin position="63"/>
        <end position="85"/>
    </location>
</feature>
<dbReference type="AlphaFoldDB" id="A0A1F6CXS9"/>
<keyword evidence="4 8" id="KW-1133">Transmembrane helix</keyword>
<dbReference type="SMART" id="SM01091">
    <property type="entry name" value="CorC_HlyC"/>
    <property type="match status" value="1"/>
</dbReference>
<evidence type="ECO:0000256" key="4">
    <source>
        <dbReference type="ARBA" id="ARBA00022989"/>
    </source>
</evidence>
<dbReference type="InterPro" id="IPR036318">
    <property type="entry name" value="FAD-bd_PCMH-like_sf"/>
</dbReference>
<evidence type="ECO:0000256" key="6">
    <source>
        <dbReference type="ARBA" id="ARBA00023136"/>
    </source>
</evidence>
<dbReference type="InterPro" id="IPR046342">
    <property type="entry name" value="CBS_dom_sf"/>
</dbReference>
<dbReference type="InterPro" id="IPR016169">
    <property type="entry name" value="FAD-bd_PCMH_sub2"/>
</dbReference>
<feature type="domain" description="CNNM transmembrane" evidence="11">
    <location>
        <begin position="1"/>
        <end position="193"/>
    </location>
</feature>
<dbReference type="GO" id="GO:0050660">
    <property type="term" value="F:flavin adenine dinucleotide binding"/>
    <property type="evidence" value="ECO:0007669"/>
    <property type="project" value="InterPro"/>
</dbReference>
<dbReference type="Pfam" id="PF01595">
    <property type="entry name" value="CNNM"/>
    <property type="match status" value="1"/>
</dbReference>
<keyword evidence="5 7" id="KW-0129">CBS domain</keyword>
<reference evidence="12 13" key="1">
    <citation type="journal article" date="2016" name="Nat. Commun.">
        <title>Thousands of microbial genomes shed light on interconnected biogeochemical processes in an aquifer system.</title>
        <authorList>
            <person name="Anantharaman K."/>
            <person name="Brown C.T."/>
            <person name="Hug L.A."/>
            <person name="Sharon I."/>
            <person name="Castelle C.J."/>
            <person name="Probst A.J."/>
            <person name="Thomas B.C."/>
            <person name="Singh A."/>
            <person name="Wilkins M.J."/>
            <person name="Karaoz U."/>
            <person name="Brodie E.L."/>
            <person name="Williams K.H."/>
            <person name="Hubbard S.S."/>
            <person name="Banfield J.F."/>
        </authorList>
    </citation>
    <scope>NUCLEOTIDE SEQUENCE [LARGE SCALE GENOMIC DNA]</scope>
    <source>
        <strain evidence="13">RIFCSPLOWO2_12_FULL_64_10</strain>
    </source>
</reference>
<proteinExistence type="predicted"/>
<feature type="domain" description="CBS" evidence="10">
    <location>
        <begin position="212"/>
        <end position="272"/>
    </location>
</feature>
<dbReference type="EMBL" id="MFKF01000115">
    <property type="protein sequence ID" value="OGG53983.1"/>
    <property type="molecule type" value="Genomic_DNA"/>
</dbReference>
<dbReference type="InterPro" id="IPR005170">
    <property type="entry name" value="Transptr-assoc_dom"/>
</dbReference>
<evidence type="ECO:0000259" key="10">
    <source>
        <dbReference type="PROSITE" id="PS51371"/>
    </source>
</evidence>
<dbReference type="InterPro" id="IPR002550">
    <property type="entry name" value="CNNM"/>
</dbReference>
<dbReference type="SUPFAM" id="SSF56176">
    <property type="entry name" value="FAD-binding/transporter-associated domain-like"/>
    <property type="match status" value="1"/>
</dbReference>
<dbReference type="SUPFAM" id="SSF54631">
    <property type="entry name" value="CBS-domain pair"/>
    <property type="match status" value="1"/>
</dbReference>
<evidence type="ECO:0000256" key="1">
    <source>
        <dbReference type="ARBA" id="ARBA00004141"/>
    </source>
</evidence>
<evidence type="ECO:0000256" key="8">
    <source>
        <dbReference type="PROSITE-ProRule" id="PRU01193"/>
    </source>
</evidence>
<dbReference type="SMART" id="SM00116">
    <property type="entry name" value="CBS"/>
    <property type="match status" value="2"/>
</dbReference>
<dbReference type="PROSITE" id="PS51371">
    <property type="entry name" value="CBS"/>
    <property type="match status" value="2"/>
</dbReference>
<dbReference type="FunFam" id="3.10.580.10:FF:000002">
    <property type="entry name" value="Magnesium/cobalt efflux protein CorC"/>
    <property type="match status" value="1"/>
</dbReference>
<evidence type="ECO:0000256" key="7">
    <source>
        <dbReference type="PROSITE-ProRule" id="PRU00703"/>
    </source>
</evidence>
<name>A0A1F6CXS9_HANXR</name>
<dbReference type="PROSITE" id="PS51846">
    <property type="entry name" value="CNNM"/>
    <property type="match status" value="1"/>
</dbReference>
<protein>
    <recommendedName>
        <fullName evidence="14">Hemolysin</fullName>
    </recommendedName>
</protein>
<dbReference type="InterPro" id="IPR000644">
    <property type="entry name" value="CBS_dom"/>
</dbReference>
<keyword evidence="3" id="KW-0677">Repeat</keyword>
<evidence type="ECO:0000313" key="12">
    <source>
        <dbReference type="EMBL" id="OGG53983.1"/>
    </source>
</evidence>
<dbReference type="PANTHER" id="PTHR22777:SF17">
    <property type="entry name" value="UPF0053 PROTEIN SLL0260"/>
    <property type="match status" value="1"/>
</dbReference>
<keyword evidence="6 8" id="KW-0472">Membrane</keyword>
<evidence type="ECO:0000313" key="13">
    <source>
        <dbReference type="Proteomes" id="UP000178606"/>
    </source>
</evidence>
<accession>A0A1F6CXS9</accession>
<comment type="caution">
    <text evidence="12">The sequence shown here is derived from an EMBL/GenBank/DDBJ whole genome shotgun (WGS) entry which is preliminary data.</text>
</comment>
<dbReference type="CDD" id="cd04590">
    <property type="entry name" value="CBS_pair_CorC_HlyC_assoc"/>
    <property type="match status" value="1"/>
</dbReference>
<dbReference type="InterPro" id="IPR044751">
    <property type="entry name" value="Ion_transp-like_CBS"/>
</dbReference>
<sequence>MSQPHTPEVLFFFALVLLSAVFAGMEAALTSLNKAAIQRISERGRLRARLMALYEEQPDRVGAALMIGKGAAGVAASVVASGLALDLRAGLSRGGALAIAAGVVILILLVLGELAPKAFARGRAEAVVSNVAGPIRAFLWAASPVSWTLSKIASGIAHALGGRPPTPAPAVTEEEMKALMEAGVEEGAIEQEEQKLIHSIFAFADTTVREVMVPRVDMVCVEATASMEEVLEVFAEKKFSRMPVYDETVDNIVGIIHIKNILNFWRRQITDMKAMEFVVFPHFVPVTKKVIELLEEFRQRQLHMAIVVDEYGGTAGLVTMEDLIEEIVGEIEDEHRRPAPPIKKLEDGSYVADARVEIDHLNELLSLDLPKGEFETVGGLLYHRLGKIPARGEQTELDGVRFTVLEGDARRIRRVKVEVAKQDDGEVPGSKLEGSKLEP</sequence>
<dbReference type="Pfam" id="PF03471">
    <property type="entry name" value="CorC_HlyC"/>
    <property type="match status" value="1"/>
</dbReference>
<dbReference type="GO" id="GO:0005886">
    <property type="term" value="C:plasma membrane"/>
    <property type="evidence" value="ECO:0007669"/>
    <property type="project" value="TreeGrafter"/>
</dbReference>
<feature type="domain" description="CBS" evidence="10">
    <location>
        <begin position="275"/>
        <end position="334"/>
    </location>
</feature>
<evidence type="ECO:0000256" key="5">
    <source>
        <dbReference type="ARBA" id="ARBA00023122"/>
    </source>
</evidence>
<evidence type="ECO:0000256" key="2">
    <source>
        <dbReference type="ARBA" id="ARBA00022692"/>
    </source>
</evidence>
<dbReference type="Gene3D" id="3.30.465.10">
    <property type="match status" value="1"/>
</dbReference>
<dbReference type="Proteomes" id="UP000178606">
    <property type="component" value="Unassembled WGS sequence"/>
</dbReference>
<comment type="subcellular location">
    <subcellularLocation>
        <location evidence="1">Membrane</location>
        <topology evidence="1">Multi-pass membrane protein</topology>
    </subcellularLocation>
</comment>
<feature type="transmembrane region" description="Helical" evidence="9">
    <location>
        <begin position="97"/>
        <end position="115"/>
    </location>
</feature>
<organism evidence="12 13">
    <name type="scientific">Handelsmanbacteria sp. (strain RIFCSPLOWO2_12_FULL_64_10)</name>
    <dbReference type="NCBI Taxonomy" id="1817868"/>
    <lineage>
        <taxon>Bacteria</taxon>
        <taxon>Candidatus Handelsmaniibacteriota</taxon>
    </lineage>
</organism>
<evidence type="ECO:0008006" key="14">
    <source>
        <dbReference type="Google" id="ProtNLM"/>
    </source>
</evidence>
<dbReference type="Pfam" id="PF00571">
    <property type="entry name" value="CBS"/>
    <property type="match status" value="2"/>
</dbReference>
<gene>
    <name evidence="12" type="ORF">A3F84_04800</name>
</gene>
<keyword evidence="2 8" id="KW-0812">Transmembrane</keyword>
<evidence type="ECO:0000259" key="11">
    <source>
        <dbReference type="PROSITE" id="PS51846"/>
    </source>
</evidence>